<dbReference type="GO" id="GO:0016020">
    <property type="term" value="C:membrane"/>
    <property type="evidence" value="ECO:0007669"/>
    <property type="project" value="GOC"/>
</dbReference>
<protein>
    <recommendedName>
        <fullName evidence="7">UDP-3-O-acylglucosamine N-acyltransferase</fullName>
        <ecNumber evidence="7">2.3.1.191</ecNumber>
    </recommendedName>
</protein>
<comment type="similarity">
    <text evidence="7">Belongs to the transferase hexapeptide repeat family. LpxD subfamily.</text>
</comment>
<dbReference type="EC" id="2.3.1.191" evidence="7"/>
<evidence type="ECO:0000313" key="9">
    <source>
        <dbReference type="EMBL" id="SDE14210.1"/>
    </source>
</evidence>
<dbReference type="OrthoDB" id="9784739at2"/>
<dbReference type="Proteomes" id="UP000199072">
    <property type="component" value="Unassembled WGS sequence"/>
</dbReference>
<dbReference type="GO" id="GO:0016410">
    <property type="term" value="F:N-acyltransferase activity"/>
    <property type="evidence" value="ECO:0007669"/>
    <property type="project" value="InterPro"/>
</dbReference>
<dbReference type="PANTHER" id="PTHR43378">
    <property type="entry name" value="UDP-3-O-ACYLGLUCOSAMINE N-ACYLTRANSFERASE"/>
    <property type="match status" value="1"/>
</dbReference>
<feature type="active site" description="Proton acceptor" evidence="7">
    <location>
        <position position="241"/>
    </location>
</feature>
<keyword evidence="2 7" id="KW-0441">Lipid A biosynthesis</keyword>
<dbReference type="PANTHER" id="PTHR43378:SF2">
    <property type="entry name" value="UDP-3-O-ACYLGLUCOSAMINE N-ACYLTRANSFERASE 1, MITOCHONDRIAL-RELATED"/>
    <property type="match status" value="1"/>
</dbReference>
<name>A0A1G7AHL1_9SPHI</name>
<keyword evidence="4 7" id="KW-0677">Repeat</keyword>
<dbReference type="EMBL" id="FNAI01000004">
    <property type="protein sequence ID" value="SDE14210.1"/>
    <property type="molecule type" value="Genomic_DNA"/>
</dbReference>
<dbReference type="RefSeq" id="WP_091149064.1">
    <property type="nucleotide sequence ID" value="NZ_FNAI01000004.1"/>
</dbReference>
<dbReference type="InterPro" id="IPR001451">
    <property type="entry name" value="Hexapep"/>
</dbReference>
<gene>
    <name evidence="7" type="primary">lpxD</name>
    <name evidence="9" type="ORF">SAMN05216464_104102</name>
</gene>
<dbReference type="NCBIfam" id="NF002060">
    <property type="entry name" value="PRK00892.1"/>
    <property type="match status" value="1"/>
</dbReference>
<evidence type="ECO:0000259" key="8">
    <source>
        <dbReference type="Pfam" id="PF04613"/>
    </source>
</evidence>
<evidence type="ECO:0000256" key="2">
    <source>
        <dbReference type="ARBA" id="ARBA00022556"/>
    </source>
</evidence>
<dbReference type="NCBIfam" id="TIGR01853">
    <property type="entry name" value="lipid_A_lpxD"/>
    <property type="match status" value="1"/>
</dbReference>
<dbReference type="CDD" id="cd03352">
    <property type="entry name" value="LbH_LpxD"/>
    <property type="match status" value="1"/>
</dbReference>
<comment type="subunit">
    <text evidence="7">Homotrimer.</text>
</comment>
<keyword evidence="10" id="KW-1185">Reference proteome</keyword>
<dbReference type="InterPro" id="IPR020573">
    <property type="entry name" value="UDP_GlcNAc_AcTrfase_non-rep"/>
</dbReference>
<proteinExistence type="inferred from homology"/>
<dbReference type="Gene3D" id="3.40.1390.10">
    <property type="entry name" value="MurE/MurF, N-terminal domain"/>
    <property type="match status" value="1"/>
</dbReference>
<dbReference type="STRING" id="1391627.SAMN05216464_104102"/>
<comment type="pathway">
    <text evidence="7">Bacterial outer membrane biogenesis; LPS lipid A biosynthesis.</text>
</comment>
<feature type="domain" description="UDP-3-O-[3-hydroxymyristoyl] glucosamine N-acyltransferase non-repeat region" evidence="8">
    <location>
        <begin position="22"/>
        <end position="89"/>
    </location>
</feature>
<comment type="function">
    <text evidence="7">Catalyzes the N-acylation of UDP-3-O-acylglucosamine using 3-hydroxyacyl-ACP as the acyl donor. Is involved in the biosynthesis of lipid A, a phosphorylated glycolipid that anchors the lipopolysaccharide to the outer membrane of the cell.</text>
</comment>
<evidence type="ECO:0000256" key="6">
    <source>
        <dbReference type="ARBA" id="ARBA00023315"/>
    </source>
</evidence>
<comment type="catalytic activity">
    <reaction evidence="7">
        <text>a UDP-3-O-[(3R)-3-hydroxyacyl]-alpha-D-glucosamine + a (3R)-hydroxyacyl-[ACP] = a UDP-2-N,3-O-bis[(3R)-3-hydroxyacyl]-alpha-D-glucosamine + holo-[ACP] + H(+)</text>
        <dbReference type="Rhea" id="RHEA:53836"/>
        <dbReference type="Rhea" id="RHEA-COMP:9685"/>
        <dbReference type="Rhea" id="RHEA-COMP:9945"/>
        <dbReference type="ChEBI" id="CHEBI:15378"/>
        <dbReference type="ChEBI" id="CHEBI:64479"/>
        <dbReference type="ChEBI" id="CHEBI:78827"/>
        <dbReference type="ChEBI" id="CHEBI:137740"/>
        <dbReference type="ChEBI" id="CHEBI:137748"/>
        <dbReference type="EC" id="2.3.1.191"/>
    </reaction>
</comment>
<evidence type="ECO:0000256" key="4">
    <source>
        <dbReference type="ARBA" id="ARBA00022737"/>
    </source>
</evidence>
<sequence>MQFTAQDISLLLNGTVEGDGAVTVHQLAKIEEGTEGSLSFLANPKYEQYLYTTNASVVIVNNDLQLTAPVKATLIRVENAYSAFSVLLEQYNTFKLNKKGIEQPCFIHPSAQIGTDLYIGAFAYIGQDAKIGNNCKIYPNVNISDNVTIGDNVTLFSGVTIYFDCVIGNNVIIHSGAVIGSDGFGFAPNPDGSYTKVAQIGNVILEDDVEVGSNTTIDRATMGSTIIRKGVKLDNLIQIAHNVEIGANTVIAAQTGISGSTKVGENVIMGGQVGLVGHITIANRSQFQAQSGVSRSVTEEGKKWAGTPAVPYNANMRSNVVISRLPELEKRINELEKIIQELKKGSQ</sequence>
<dbReference type="Pfam" id="PF04613">
    <property type="entry name" value="LpxD"/>
    <property type="match status" value="1"/>
</dbReference>
<evidence type="ECO:0000256" key="5">
    <source>
        <dbReference type="ARBA" id="ARBA00023098"/>
    </source>
</evidence>
<dbReference type="Pfam" id="PF00132">
    <property type="entry name" value="Hexapep"/>
    <property type="match status" value="2"/>
</dbReference>
<dbReference type="InterPro" id="IPR011004">
    <property type="entry name" value="Trimer_LpxA-like_sf"/>
</dbReference>
<dbReference type="GO" id="GO:0103118">
    <property type="term" value="F:UDP-3-O-[(3R)-3-hydroxyacyl]-glucosamine N-acyltransferase activity"/>
    <property type="evidence" value="ECO:0007669"/>
    <property type="project" value="UniProtKB-EC"/>
</dbReference>
<keyword evidence="3 7" id="KW-0808">Transferase</keyword>
<evidence type="ECO:0000256" key="3">
    <source>
        <dbReference type="ARBA" id="ARBA00022679"/>
    </source>
</evidence>
<dbReference type="InterPro" id="IPR007691">
    <property type="entry name" value="LpxD"/>
</dbReference>
<dbReference type="Gene3D" id="2.160.10.10">
    <property type="entry name" value="Hexapeptide repeat proteins"/>
    <property type="match status" value="1"/>
</dbReference>
<reference evidence="9 10" key="1">
    <citation type="submission" date="2016-10" db="EMBL/GenBank/DDBJ databases">
        <authorList>
            <person name="de Groot N.N."/>
        </authorList>
    </citation>
    <scope>NUCLEOTIDE SEQUENCE [LARGE SCALE GENOMIC DNA]</scope>
    <source>
        <strain evidence="9 10">47C3B</strain>
    </source>
</reference>
<keyword evidence="6 7" id="KW-0012">Acyltransferase</keyword>
<evidence type="ECO:0000256" key="1">
    <source>
        <dbReference type="ARBA" id="ARBA00022516"/>
    </source>
</evidence>
<dbReference type="GO" id="GO:0009245">
    <property type="term" value="P:lipid A biosynthetic process"/>
    <property type="evidence" value="ECO:0007669"/>
    <property type="project" value="UniProtKB-UniRule"/>
</dbReference>
<keyword evidence="5 7" id="KW-0443">Lipid metabolism</keyword>
<keyword evidence="1 7" id="KW-0444">Lipid biosynthesis</keyword>
<dbReference type="HAMAP" id="MF_00523">
    <property type="entry name" value="LpxD"/>
    <property type="match status" value="1"/>
</dbReference>
<evidence type="ECO:0000256" key="7">
    <source>
        <dbReference type="HAMAP-Rule" id="MF_00523"/>
    </source>
</evidence>
<dbReference type="AlphaFoldDB" id="A0A1G7AHL1"/>
<accession>A0A1G7AHL1</accession>
<evidence type="ECO:0000313" key="10">
    <source>
        <dbReference type="Proteomes" id="UP000199072"/>
    </source>
</evidence>
<organism evidence="9 10">
    <name type="scientific">Mucilaginibacter pineti</name>
    <dbReference type="NCBI Taxonomy" id="1391627"/>
    <lineage>
        <taxon>Bacteria</taxon>
        <taxon>Pseudomonadati</taxon>
        <taxon>Bacteroidota</taxon>
        <taxon>Sphingobacteriia</taxon>
        <taxon>Sphingobacteriales</taxon>
        <taxon>Sphingobacteriaceae</taxon>
        <taxon>Mucilaginibacter</taxon>
    </lineage>
</organism>
<dbReference type="SUPFAM" id="SSF51161">
    <property type="entry name" value="Trimeric LpxA-like enzymes"/>
    <property type="match status" value="1"/>
</dbReference>
<dbReference type="UniPathway" id="UPA00973"/>